<evidence type="ECO:0000256" key="4">
    <source>
        <dbReference type="ARBA" id="ARBA00041148"/>
    </source>
</evidence>
<dbReference type="GO" id="GO:0043024">
    <property type="term" value="F:ribosomal small subunit binding"/>
    <property type="evidence" value="ECO:0007669"/>
    <property type="project" value="TreeGrafter"/>
</dbReference>
<dbReference type="OrthoDB" id="9795980at2"/>
<dbReference type="AlphaFoldDB" id="A0A1I3YUR7"/>
<dbReference type="EMBL" id="FOSP01000004">
    <property type="protein sequence ID" value="SFK34981.1"/>
    <property type="molecule type" value="Genomic_DNA"/>
</dbReference>
<dbReference type="CDD" id="cd00552">
    <property type="entry name" value="RaiA"/>
    <property type="match status" value="1"/>
</dbReference>
<dbReference type="InterPro" id="IPR036567">
    <property type="entry name" value="RHF-like"/>
</dbReference>
<dbReference type="NCBIfam" id="TIGR00741">
    <property type="entry name" value="yfiA"/>
    <property type="match status" value="1"/>
</dbReference>
<accession>A0A1I3YUR7</accession>
<dbReference type="Pfam" id="PF02482">
    <property type="entry name" value="Ribosomal_S30AE"/>
    <property type="match status" value="1"/>
</dbReference>
<comment type="similarity">
    <text evidence="2">Belongs to the HPF/YfiA ribosome-associated protein family. Short HPF subfamily.</text>
</comment>
<name>A0A1I3YUR7_9PROT</name>
<keyword evidence="6" id="KW-0687">Ribonucleoprotein</keyword>
<reference evidence="7" key="1">
    <citation type="submission" date="2016-10" db="EMBL/GenBank/DDBJ databases">
        <authorList>
            <person name="Varghese N."/>
            <person name="Submissions S."/>
        </authorList>
    </citation>
    <scope>NUCLEOTIDE SEQUENCE [LARGE SCALE GENOMIC DNA]</scope>
    <source>
        <strain evidence="7">Nm69</strain>
    </source>
</reference>
<protein>
    <recommendedName>
        <fullName evidence="4">Ribosome hibernation promoting factor</fullName>
    </recommendedName>
    <alternativeName>
        <fullName evidence="5">Hibernation factor HPF</fullName>
    </alternativeName>
</protein>
<sequence>MNLKLTGNHVEVTPAMRDYVNSKLSKITRHFDHVIEVSVILSVEKHKQKAEANLHIPGKDIFVEADGTDMYASIDSLIDKLDRQVLKHKEKNLEKRNHGTLKDQEFE</sequence>
<evidence type="ECO:0000313" key="7">
    <source>
        <dbReference type="Proteomes" id="UP000199533"/>
    </source>
</evidence>
<dbReference type="PANTHER" id="PTHR33231">
    <property type="entry name" value="30S RIBOSOMAL PROTEIN"/>
    <property type="match status" value="1"/>
</dbReference>
<evidence type="ECO:0000256" key="1">
    <source>
        <dbReference type="ARBA" id="ARBA00022845"/>
    </source>
</evidence>
<dbReference type="GO" id="GO:0022627">
    <property type="term" value="C:cytosolic small ribosomal subunit"/>
    <property type="evidence" value="ECO:0007669"/>
    <property type="project" value="TreeGrafter"/>
</dbReference>
<dbReference type="GO" id="GO:0045900">
    <property type="term" value="P:negative regulation of translational elongation"/>
    <property type="evidence" value="ECO:0007669"/>
    <property type="project" value="TreeGrafter"/>
</dbReference>
<gene>
    <name evidence="6" type="ORF">SAMN05216302_1004140</name>
</gene>
<keyword evidence="6" id="KW-0689">Ribosomal protein</keyword>
<dbReference type="SUPFAM" id="SSF69754">
    <property type="entry name" value="Ribosome binding protein Y (YfiA homologue)"/>
    <property type="match status" value="1"/>
</dbReference>
<keyword evidence="1" id="KW-0810">Translation regulation</keyword>
<evidence type="ECO:0000256" key="2">
    <source>
        <dbReference type="ARBA" id="ARBA00038434"/>
    </source>
</evidence>
<evidence type="ECO:0000256" key="5">
    <source>
        <dbReference type="ARBA" id="ARBA00041319"/>
    </source>
</evidence>
<dbReference type="Gene3D" id="3.30.160.100">
    <property type="entry name" value="Ribosome hibernation promotion factor-like"/>
    <property type="match status" value="1"/>
</dbReference>
<dbReference type="FunFam" id="3.30.160.100:FF:000001">
    <property type="entry name" value="Ribosome hibernation promoting factor"/>
    <property type="match status" value="1"/>
</dbReference>
<organism evidence="6 7">
    <name type="scientific">Nitrosomonas aestuarii</name>
    <dbReference type="NCBI Taxonomy" id="52441"/>
    <lineage>
        <taxon>Bacteria</taxon>
        <taxon>Pseudomonadati</taxon>
        <taxon>Pseudomonadota</taxon>
        <taxon>Betaproteobacteria</taxon>
        <taxon>Nitrosomonadales</taxon>
        <taxon>Nitrosomonadaceae</taxon>
        <taxon>Nitrosomonas</taxon>
    </lineage>
</organism>
<evidence type="ECO:0000256" key="3">
    <source>
        <dbReference type="ARBA" id="ARBA00038695"/>
    </source>
</evidence>
<dbReference type="RefSeq" id="WP_090697417.1">
    <property type="nucleotide sequence ID" value="NZ_FOSP01000004.1"/>
</dbReference>
<dbReference type="InterPro" id="IPR003489">
    <property type="entry name" value="RHF/RaiA"/>
</dbReference>
<dbReference type="InterPro" id="IPR050574">
    <property type="entry name" value="HPF/YfiA_ribosome-assoc"/>
</dbReference>
<dbReference type="STRING" id="52441.SAMN05216302_1004140"/>
<comment type="subunit">
    <text evidence="3">Associates exclusively with 100S ribosomes, which are dimers of 70S ribosomes.</text>
</comment>
<keyword evidence="7" id="KW-1185">Reference proteome</keyword>
<proteinExistence type="inferred from homology"/>
<evidence type="ECO:0000313" key="6">
    <source>
        <dbReference type="EMBL" id="SFK34981.1"/>
    </source>
</evidence>
<dbReference type="Proteomes" id="UP000199533">
    <property type="component" value="Unassembled WGS sequence"/>
</dbReference>
<dbReference type="PANTHER" id="PTHR33231:SF1">
    <property type="entry name" value="30S RIBOSOMAL PROTEIN"/>
    <property type="match status" value="1"/>
</dbReference>